<dbReference type="EMBL" id="ANOH01000230">
    <property type="protein sequence ID" value="EMI55061.1"/>
    <property type="molecule type" value="Genomic_DNA"/>
</dbReference>
<reference evidence="2 3" key="1">
    <citation type="journal article" date="2013" name="Mar. Genomics">
        <title>Expression of sulfatases in Rhodopirellula baltica and the diversity of sulfatases in the genus Rhodopirellula.</title>
        <authorList>
            <person name="Wegner C.E."/>
            <person name="Richter-Heitmann T."/>
            <person name="Klindworth A."/>
            <person name="Klockow C."/>
            <person name="Richter M."/>
            <person name="Achstetter T."/>
            <person name="Glockner F.O."/>
            <person name="Harder J."/>
        </authorList>
    </citation>
    <scope>NUCLEOTIDE SEQUENCE [LARGE SCALE GENOMIC DNA]</scope>
    <source>
        <strain evidence="2 3">SM41</strain>
    </source>
</reference>
<sequence length="97" mass="10661">MWLRLLFGCGGWLSLWVDEHPRCPFGACWRPSGGGGSNSRATDENTRQTKRKREKQSNVTAPRHATEIATVARMCAAFESRWRNAGAAMNAPGVPSS</sequence>
<dbReference type="Proteomes" id="UP000011885">
    <property type="component" value="Unassembled WGS sequence"/>
</dbReference>
<feature type="region of interest" description="Disordered" evidence="1">
    <location>
        <begin position="29"/>
        <end position="63"/>
    </location>
</feature>
<dbReference type="AlphaFoldDB" id="M5UB36"/>
<proteinExistence type="predicted"/>
<organism evidence="2 3">
    <name type="scientific">Rhodopirellula sallentina SM41</name>
    <dbReference type="NCBI Taxonomy" id="1263870"/>
    <lineage>
        <taxon>Bacteria</taxon>
        <taxon>Pseudomonadati</taxon>
        <taxon>Planctomycetota</taxon>
        <taxon>Planctomycetia</taxon>
        <taxon>Pirellulales</taxon>
        <taxon>Pirellulaceae</taxon>
        <taxon>Rhodopirellula</taxon>
    </lineage>
</organism>
<name>M5UB36_9BACT</name>
<comment type="caution">
    <text evidence="2">The sequence shown here is derived from an EMBL/GenBank/DDBJ whole genome shotgun (WGS) entry which is preliminary data.</text>
</comment>
<keyword evidence="3" id="KW-1185">Reference proteome</keyword>
<evidence type="ECO:0000313" key="2">
    <source>
        <dbReference type="EMBL" id="EMI55061.1"/>
    </source>
</evidence>
<evidence type="ECO:0000256" key="1">
    <source>
        <dbReference type="SAM" id="MobiDB-lite"/>
    </source>
</evidence>
<accession>M5UB36</accession>
<gene>
    <name evidence="2" type="ORF">RSSM_03501</name>
</gene>
<protein>
    <submittedName>
        <fullName evidence="2">Uncharacterized protein</fullName>
    </submittedName>
</protein>
<evidence type="ECO:0000313" key="3">
    <source>
        <dbReference type="Proteomes" id="UP000011885"/>
    </source>
</evidence>